<dbReference type="Gene3D" id="1.10.3720.10">
    <property type="entry name" value="MetI-like"/>
    <property type="match status" value="1"/>
</dbReference>
<dbReference type="PANTHER" id="PTHR43744:SF8">
    <property type="entry name" value="SN-GLYCEROL-3-PHOSPHATE TRANSPORT SYSTEM PERMEASE PROTEIN UGPE"/>
    <property type="match status" value="1"/>
</dbReference>
<feature type="transmembrane region" description="Helical" evidence="7">
    <location>
        <begin position="159"/>
        <end position="182"/>
    </location>
</feature>
<evidence type="ECO:0000256" key="3">
    <source>
        <dbReference type="ARBA" id="ARBA00022475"/>
    </source>
</evidence>
<comment type="subcellular location">
    <subcellularLocation>
        <location evidence="1 7">Cell membrane</location>
        <topology evidence="1 7">Multi-pass membrane protein</topology>
    </subcellularLocation>
</comment>
<dbReference type="PROSITE" id="PS50928">
    <property type="entry name" value="ABC_TM1"/>
    <property type="match status" value="1"/>
</dbReference>
<evidence type="ECO:0000256" key="5">
    <source>
        <dbReference type="ARBA" id="ARBA00022989"/>
    </source>
</evidence>
<feature type="transmembrane region" description="Helical" evidence="7">
    <location>
        <begin position="125"/>
        <end position="147"/>
    </location>
</feature>
<keyword evidence="6 7" id="KW-0472">Membrane</keyword>
<dbReference type="Pfam" id="PF00528">
    <property type="entry name" value="BPD_transp_1"/>
    <property type="match status" value="1"/>
</dbReference>
<protein>
    <submittedName>
        <fullName evidence="9">Carbohydrate ABC transporter permease</fullName>
    </submittedName>
</protein>
<evidence type="ECO:0000313" key="9">
    <source>
        <dbReference type="EMBL" id="MFC0393961.1"/>
    </source>
</evidence>
<evidence type="ECO:0000256" key="4">
    <source>
        <dbReference type="ARBA" id="ARBA00022692"/>
    </source>
</evidence>
<reference evidence="9 10" key="1">
    <citation type="submission" date="2024-09" db="EMBL/GenBank/DDBJ databases">
        <authorList>
            <person name="Sun Q."/>
            <person name="Mori K."/>
        </authorList>
    </citation>
    <scope>NUCLEOTIDE SEQUENCE [LARGE SCALE GENOMIC DNA]</scope>
    <source>
        <strain evidence="9 10">CCM 4839</strain>
    </source>
</reference>
<evidence type="ECO:0000313" key="10">
    <source>
        <dbReference type="Proteomes" id="UP001589818"/>
    </source>
</evidence>
<dbReference type="CDD" id="cd06261">
    <property type="entry name" value="TM_PBP2"/>
    <property type="match status" value="1"/>
</dbReference>
<dbReference type="PANTHER" id="PTHR43744">
    <property type="entry name" value="ABC TRANSPORTER PERMEASE PROTEIN MG189-RELATED-RELATED"/>
    <property type="match status" value="1"/>
</dbReference>
<dbReference type="SUPFAM" id="SSF161098">
    <property type="entry name" value="MetI-like"/>
    <property type="match status" value="1"/>
</dbReference>
<dbReference type="InterPro" id="IPR000515">
    <property type="entry name" value="MetI-like"/>
</dbReference>
<organism evidence="9 10">
    <name type="scientific">Paenibacillus mendelii</name>
    <dbReference type="NCBI Taxonomy" id="206163"/>
    <lineage>
        <taxon>Bacteria</taxon>
        <taxon>Bacillati</taxon>
        <taxon>Bacillota</taxon>
        <taxon>Bacilli</taxon>
        <taxon>Bacillales</taxon>
        <taxon>Paenibacillaceae</taxon>
        <taxon>Paenibacillus</taxon>
    </lineage>
</organism>
<dbReference type="EMBL" id="JBHLVF010000037">
    <property type="protein sequence ID" value="MFC0393961.1"/>
    <property type="molecule type" value="Genomic_DNA"/>
</dbReference>
<keyword evidence="4 7" id="KW-0812">Transmembrane</keyword>
<evidence type="ECO:0000256" key="7">
    <source>
        <dbReference type="RuleBase" id="RU363032"/>
    </source>
</evidence>
<keyword evidence="2 7" id="KW-0813">Transport</keyword>
<name>A0ABV6JDG7_9BACL</name>
<keyword evidence="3" id="KW-1003">Cell membrane</keyword>
<feature type="transmembrane region" description="Helical" evidence="7">
    <location>
        <begin position="203"/>
        <end position="228"/>
    </location>
</feature>
<feature type="transmembrane region" description="Helical" evidence="7">
    <location>
        <begin position="27"/>
        <end position="48"/>
    </location>
</feature>
<keyword evidence="5 7" id="KW-1133">Transmembrane helix</keyword>
<evidence type="ECO:0000256" key="1">
    <source>
        <dbReference type="ARBA" id="ARBA00004651"/>
    </source>
</evidence>
<dbReference type="RefSeq" id="WP_204822022.1">
    <property type="nucleotide sequence ID" value="NZ_JANHOF010000023.1"/>
</dbReference>
<accession>A0ABV6JDG7</accession>
<keyword evidence="10" id="KW-1185">Reference proteome</keyword>
<feature type="transmembrane region" description="Helical" evidence="7">
    <location>
        <begin position="272"/>
        <end position="291"/>
    </location>
</feature>
<feature type="transmembrane region" description="Helical" evidence="7">
    <location>
        <begin position="92"/>
        <end position="113"/>
    </location>
</feature>
<comment type="similarity">
    <text evidence="7">Belongs to the binding-protein-dependent transport system permease family.</text>
</comment>
<comment type="caution">
    <text evidence="9">The sequence shown here is derived from an EMBL/GenBank/DDBJ whole genome shotgun (WGS) entry which is preliminary data.</text>
</comment>
<dbReference type="Proteomes" id="UP001589818">
    <property type="component" value="Unassembled WGS sequence"/>
</dbReference>
<gene>
    <name evidence="9" type="ORF">ACFFJ8_21635</name>
</gene>
<evidence type="ECO:0000256" key="2">
    <source>
        <dbReference type="ARBA" id="ARBA00022448"/>
    </source>
</evidence>
<proteinExistence type="inferred from homology"/>
<feature type="domain" description="ABC transmembrane type-1" evidence="8">
    <location>
        <begin position="88"/>
        <end position="291"/>
    </location>
</feature>
<evidence type="ECO:0000259" key="8">
    <source>
        <dbReference type="PROSITE" id="PS50928"/>
    </source>
</evidence>
<dbReference type="InterPro" id="IPR035906">
    <property type="entry name" value="MetI-like_sf"/>
</dbReference>
<sequence length="306" mass="34482">MNAAAWKRRAKVLLLGNGDKSGWLARLLIYLILLDISVIYLNPFFYMISTMFKNGVDLVDPTIRWIPRAAELENLRLAWEGLRYMTSLSHSLLIVSMGAIFQVAFCSLAGYAFARIAFPGKAILFGLLLFSFLIPPQTIIIPLYILFGKLGWLGTPLAIVGPAIFGHGIKGALFVIIFRQFFLTLPKELEEAAKIDGAGLFRVYWRVILPLATPALLVVFLFSFIWHWNDTTFSQLMLRGELTPLSISLNGLDQVLNGTYGQEKEVKLNETIRMAASFLVIFPPLIVYYIAQRWFVEGVERTGLVE</sequence>
<evidence type="ECO:0000256" key="6">
    <source>
        <dbReference type="ARBA" id="ARBA00023136"/>
    </source>
</evidence>